<reference evidence="2 3" key="1">
    <citation type="submission" date="2016-07" db="EMBL/GenBank/DDBJ databases">
        <title>Multiple horizontal gene transfer events from other fungi enriched the ability of initially mycotrophic Trichoderma (Ascomycota) to feed on dead plant biomass.</title>
        <authorList>
            <consortium name="DOE Joint Genome Institute"/>
            <person name="Aerts A."/>
            <person name="Atanasova L."/>
            <person name="Chenthamara K."/>
            <person name="Zhang J."/>
            <person name="Grujic M."/>
            <person name="Henrissat B."/>
            <person name="Kuo A."/>
            <person name="Salamov A."/>
            <person name="Lipzen A."/>
            <person name="Labutti K."/>
            <person name="Barry K."/>
            <person name="Miao Y."/>
            <person name="Rahimi M.J."/>
            <person name="Shen Q."/>
            <person name="Grigoriev I.V."/>
            <person name="Kubicek C.P."/>
            <person name="Druzhinina I.S."/>
        </authorList>
    </citation>
    <scope>NUCLEOTIDE SEQUENCE [LARGE SCALE GENOMIC DNA]</scope>
    <source>
        <strain evidence="2 3">CBS 433.97</strain>
    </source>
</reference>
<protein>
    <recommendedName>
        <fullName evidence="4">SMP-30/Gluconolactonase/LRE-like region domain-containing protein</fullName>
    </recommendedName>
</protein>
<accession>A0A2T3ZA27</accession>
<dbReference type="PANTHER" id="PTHR42060">
    <property type="entry name" value="NHL REPEAT-CONTAINING PROTEIN-RELATED"/>
    <property type="match status" value="1"/>
</dbReference>
<proteinExistence type="predicted"/>
<keyword evidence="3" id="KW-1185">Reference proteome</keyword>
<evidence type="ECO:0008006" key="4">
    <source>
        <dbReference type="Google" id="ProtNLM"/>
    </source>
</evidence>
<dbReference type="EMBL" id="KZ679261">
    <property type="protein sequence ID" value="PTB41640.1"/>
    <property type="molecule type" value="Genomic_DNA"/>
</dbReference>
<evidence type="ECO:0000313" key="2">
    <source>
        <dbReference type="EMBL" id="PTB41640.1"/>
    </source>
</evidence>
<sequence length="351" mass="36765">MALRSTISLLAFCSASLAATPSHDSVRTLYEFPKPSYIENLAVRSNGQILITGLSTPQLFLFDPSATGPSKPLIVHEFDQSLGLAGIAEYQPDVFAVISGNTSFTTTVQVAGTWNVWSVDLRGVEISTKNGQAQLSSPPVVKKIAHVKPAQFLNGLTVLSESDQTLLMSDVNGGVIWRLDIETGNYEVVINNTLTALYPSPPFSASGVDGVHVRGSSAYFTNFGSGTFNKVPINRDGTPAGPVTTLGHSKGPLHQFDDFTFDCDGNAFVVTGGANTIEMISADGKSHVAIAGNLNSTAIAEPTSCAFGRGPHDKSILYVVTAGGMETPVNGNIVIGGQLVAVKTTSKGSAC</sequence>
<dbReference type="STRING" id="1042311.A0A2T3ZA27"/>
<dbReference type="InterPro" id="IPR052998">
    <property type="entry name" value="Hetero-Diels-Alderase-like"/>
</dbReference>
<organism evidence="2 3">
    <name type="scientific">Trichoderma asperellum (strain ATCC 204424 / CBS 433.97 / NBRC 101777)</name>
    <dbReference type="NCBI Taxonomy" id="1042311"/>
    <lineage>
        <taxon>Eukaryota</taxon>
        <taxon>Fungi</taxon>
        <taxon>Dikarya</taxon>
        <taxon>Ascomycota</taxon>
        <taxon>Pezizomycotina</taxon>
        <taxon>Sordariomycetes</taxon>
        <taxon>Hypocreomycetidae</taxon>
        <taxon>Hypocreales</taxon>
        <taxon>Hypocreaceae</taxon>
        <taxon>Trichoderma</taxon>
    </lineage>
</organism>
<dbReference type="Gene3D" id="2.120.10.30">
    <property type="entry name" value="TolB, C-terminal domain"/>
    <property type="match status" value="1"/>
</dbReference>
<feature type="chain" id="PRO_5015481104" description="SMP-30/Gluconolactonase/LRE-like region domain-containing protein" evidence="1">
    <location>
        <begin position="19"/>
        <end position="351"/>
    </location>
</feature>
<dbReference type="Proteomes" id="UP000240493">
    <property type="component" value="Unassembled WGS sequence"/>
</dbReference>
<dbReference type="AlphaFoldDB" id="A0A2T3ZA27"/>
<name>A0A2T3ZA27_TRIA4</name>
<gene>
    <name evidence="2" type="ORF">M441DRAFT_139642</name>
</gene>
<keyword evidence="1" id="KW-0732">Signal</keyword>
<dbReference type="InterPro" id="IPR011042">
    <property type="entry name" value="6-blade_b-propeller_TolB-like"/>
</dbReference>
<dbReference type="SUPFAM" id="SSF63829">
    <property type="entry name" value="Calcium-dependent phosphotriesterase"/>
    <property type="match status" value="1"/>
</dbReference>
<dbReference type="PANTHER" id="PTHR42060:SF1">
    <property type="entry name" value="NHL REPEAT-CONTAINING PROTEIN"/>
    <property type="match status" value="1"/>
</dbReference>
<evidence type="ECO:0000256" key="1">
    <source>
        <dbReference type="SAM" id="SignalP"/>
    </source>
</evidence>
<feature type="signal peptide" evidence="1">
    <location>
        <begin position="1"/>
        <end position="18"/>
    </location>
</feature>
<evidence type="ECO:0000313" key="3">
    <source>
        <dbReference type="Proteomes" id="UP000240493"/>
    </source>
</evidence>
<dbReference type="OrthoDB" id="5233393at2759"/>